<name>A0ABU0E7S1_9FIRM</name>
<evidence type="ECO:0000256" key="1">
    <source>
        <dbReference type="ARBA" id="ARBA00009589"/>
    </source>
</evidence>
<sequence>MGDNKMIVYHGSKAKFDAFSLEYLGLNATAFGQGIYFTENKGIAIQCAEGGYLYTCEILVEKPLSAKSVTMKSEELEKLIKHIDAKDDFLSNYGDVDSDGYSIVMQRAIASLMENNSDVDLVGDMCNISGDYEEILKSVNTILGYDHSVEEIAEKDKVYVVLNPDTISIEKMEPVSEVPIEVVEDRPPREVEEKQREKVEVSSGAIDIVETEIVNNHIHESEGNYKLPEGTRLIADMDGVLFKFDDQITSIDLLYQKGYFANLTPQEKVIEALREIIRQNPGQVYSCSAAVDSPYAIPEKIESLNKHIPELPEEQMLFIKYGSDQSKVDVIPGGVKQGDILLDDYGPNLSQWDDAGGTAVKIVNDINDKTMSWNGHRLHYLSDGLATEIIELANVQTIIEEEENPKPGKMMITIEYSSVNQETIKDDINELTKRMVGIANNENPIDIELSMKMDDREILNREMINQNDIQKHISQIKEGTQNLFVKIAEDKVRDILQNDTLEDLKSFDENIKKYSDLSTLDDSLAENDDVIVVEESISIV</sequence>
<gene>
    <name evidence="3" type="ORF">J2S15_003294</name>
</gene>
<reference evidence="3 4" key="1">
    <citation type="submission" date="2023-07" db="EMBL/GenBank/DDBJ databases">
        <title>Genomic Encyclopedia of Type Strains, Phase IV (KMG-IV): sequencing the most valuable type-strain genomes for metagenomic binning, comparative biology and taxonomic classification.</title>
        <authorList>
            <person name="Goeker M."/>
        </authorList>
    </citation>
    <scope>NUCLEOTIDE SEQUENCE [LARGE SCALE GENOMIC DNA]</scope>
    <source>
        <strain evidence="3 4">DSM 16784</strain>
    </source>
</reference>
<dbReference type="EMBL" id="JAUSUR010000007">
    <property type="protein sequence ID" value="MDQ0362540.1"/>
    <property type="molecule type" value="Genomic_DNA"/>
</dbReference>
<feature type="domain" description="ART-PolyVal-like" evidence="2">
    <location>
        <begin position="6"/>
        <end position="165"/>
    </location>
</feature>
<accession>A0ABU0E7S1</accession>
<dbReference type="Pfam" id="PF06941">
    <property type="entry name" value="NT5C"/>
    <property type="match status" value="1"/>
</dbReference>
<protein>
    <submittedName>
        <fullName evidence="3">5'(3')-deoxyribonucleotidase</fullName>
    </submittedName>
</protein>
<dbReference type="InterPro" id="IPR049522">
    <property type="entry name" value="ART-PolyVal_dom"/>
</dbReference>
<evidence type="ECO:0000313" key="4">
    <source>
        <dbReference type="Proteomes" id="UP001230220"/>
    </source>
</evidence>
<evidence type="ECO:0000313" key="3">
    <source>
        <dbReference type="EMBL" id="MDQ0362540.1"/>
    </source>
</evidence>
<organism evidence="3 4">
    <name type="scientific">Breznakia pachnodae</name>
    <dbReference type="NCBI Taxonomy" id="265178"/>
    <lineage>
        <taxon>Bacteria</taxon>
        <taxon>Bacillati</taxon>
        <taxon>Bacillota</taxon>
        <taxon>Erysipelotrichia</taxon>
        <taxon>Erysipelotrichales</taxon>
        <taxon>Erysipelotrichaceae</taxon>
        <taxon>Breznakia</taxon>
    </lineage>
</organism>
<dbReference type="RefSeq" id="WP_307410253.1">
    <property type="nucleotide sequence ID" value="NZ_JAUSUR010000007.1"/>
</dbReference>
<keyword evidence="4" id="KW-1185">Reference proteome</keyword>
<dbReference type="Proteomes" id="UP001230220">
    <property type="component" value="Unassembled WGS sequence"/>
</dbReference>
<dbReference type="InterPro" id="IPR010708">
    <property type="entry name" value="5'(3')-deoxyribonucleotidase"/>
</dbReference>
<comment type="caution">
    <text evidence="3">The sequence shown here is derived from an EMBL/GenBank/DDBJ whole genome shotgun (WGS) entry which is preliminary data.</text>
</comment>
<comment type="similarity">
    <text evidence="1">Belongs to the 5'(3')-deoxyribonucleotidase family.</text>
</comment>
<dbReference type="Pfam" id="PF18760">
    <property type="entry name" value="ART-PolyVal"/>
    <property type="match status" value="1"/>
</dbReference>
<proteinExistence type="inferred from homology"/>
<evidence type="ECO:0000259" key="2">
    <source>
        <dbReference type="Pfam" id="PF18760"/>
    </source>
</evidence>
<dbReference type="InterPro" id="IPR023214">
    <property type="entry name" value="HAD_sf"/>
</dbReference>
<dbReference type="InterPro" id="IPR036412">
    <property type="entry name" value="HAD-like_sf"/>
</dbReference>
<dbReference type="SUPFAM" id="SSF56784">
    <property type="entry name" value="HAD-like"/>
    <property type="match status" value="1"/>
</dbReference>
<dbReference type="Gene3D" id="3.40.50.1000">
    <property type="entry name" value="HAD superfamily/HAD-like"/>
    <property type="match status" value="1"/>
</dbReference>